<dbReference type="Pfam" id="PF04937">
    <property type="entry name" value="DUF659"/>
    <property type="match status" value="1"/>
</dbReference>
<feature type="non-terminal residue" evidence="7">
    <location>
        <position position="1"/>
    </location>
</feature>
<evidence type="ECO:0000259" key="6">
    <source>
        <dbReference type="Pfam" id="PF04937"/>
    </source>
</evidence>
<comment type="caution">
    <text evidence="7">The sequence shown here is derived from an EMBL/GenBank/DDBJ whole genome shotgun (WGS) entry which is preliminary data.</text>
</comment>
<protein>
    <submittedName>
        <fullName evidence="7">8646_t:CDS:1</fullName>
    </submittedName>
</protein>
<keyword evidence="2" id="KW-0479">Metal-binding</keyword>
<feature type="domain" description="DUF659" evidence="6">
    <location>
        <begin position="9"/>
        <end position="150"/>
    </location>
</feature>
<dbReference type="PANTHER" id="PTHR46481:SF10">
    <property type="entry name" value="ZINC FINGER BED DOMAIN-CONTAINING PROTEIN 39"/>
    <property type="match status" value="1"/>
</dbReference>
<name>A0ABN7X8I9_GIGMA</name>
<evidence type="ECO:0000256" key="1">
    <source>
        <dbReference type="ARBA" id="ARBA00004123"/>
    </source>
</evidence>
<evidence type="ECO:0000313" key="8">
    <source>
        <dbReference type="Proteomes" id="UP000789901"/>
    </source>
</evidence>
<keyword evidence="3" id="KW-0863">Zinc-finger</keyword>
<keyword evidence="5" id="KW-0539">Nucleus</keyword>
<dbReference type="InterPro" id="IPR012337">
    <property type="entry name" value="RNaseH-like_sf"/>
</dbReference>
<proteinExistence type="predicted"/>
<dbReference type="InterPro" id="IPR007021">
    <property type="entry name" value="DUF659"/>
</dbReference>
<accession>A0ABN7X8I9</accession>
<evidence type="ECO:0000313" key="7">
    <source>
        <dbReference type="EMBL" id="CAG8849879.1"/>
    </source>
</evidence>
<dbReference type="Proteomes" id="UP000789901">
    <property type="component" value="Unassembled WGS sequence"/>
</dbReference>
<evidence type="ECO:0000256" key="4">
    <source>
        <dbReference type="ARBA" id="ARBA00022833"/>
    </source>
</evidence>
<evidence type="ECO:0000256" key="3">
    <source>
        <dbReference type="ARBA" id="ARBA00022771"/>
    </source>
</evidence>
<gene>
    <name evidence="7" type="ORF">GMARGA_LOCUS39931</name>
</gene>
<comment type="subcellular location">
    <subcellularLocation>
        <location evidence="1">Nucleus</location>
    </subcellularLocation>
</comment>
<dbReference type="InterPro" id="IPR052035">
    <property type="entry name" value="ZnF_BED_domain_contain"/>
</dbReference>
<dbReference type="SUPFAM" id="SSF53098">
    <property type="entry name" value="Ribonuclease H-like"/>
    <property type="match status" value="1"/>
</dbReference>
<keyword evidence="4" id="KW-0862">Zinc</keyword>
<dbReference type="PANTHER" id="PTHR46481">
    <property type="entry name" value="ZINC FINGER BED DOMAIN-CONTAINING PROTEIN 4"/>
    <property type="match status" value="1"/>
</dbReference>
<feature type="non-terminal residue" evidence="7">
    <location>
        <position position="310"/>
    </location>
</feature>
<keyword evidence="8" id="KW-1185">Reference proteome</keyword>
<evidence type="ECO:0000256" key="2">
    <source>
        <dbReference type="ARBA" id="ARBA00022723"/>
    </source>
</evidence>
<dbReference type="EMBL" id="CAJVQB010098450">
    <property type="protein sequence ID" value="CAG8849879.1"/>
    <property type="molecule type" value="Genomic_DNA"/>
</dbReference>
<sequence>LAIPGYTLPSHTILSGKLLEQENARIEKKIDNDLEKAENLILSDSIYNYVITTPKRKEYLIKLRSYNVESQTGKFMADEIQKILRSIGLTKFAAIVTDHGSNLRVARQIIHKEYPFILNLRCASYAINLITLDLAKIDSVKIIIANCNSILEFFNRSHIANGHYKEQMAAMKIKGGEIQTYTKTRWGSLFIITDSIIQSKPVFDWLINNYPEVISSNNIFNLLQNEEFYSKCRQIASILKPVKELTNILEASNANLAECFIGLIKLATNINRIDTTNQWKTLMINNFNHRFDDFINEIYILAYWLHPLYH</sequence>
<organism evidence="7 8">
    <name type="scientific">Gigaspora margarita</name>
    <dbReference type="NCBI Taxonomy" id="4874"/>
    <lineage>
        <taxon>Eukaryota</taxon>
        <taxon>Fungi</taxon>
        <taxon>Fungi incertae sedis</taxon>
        <taxon>Mucoromycota</taxon>
        <taxon>Glomeromycotina</taxon>
        <taxon>Glomeromycetes</taxon>
        <taxon>Diversisporales</taxon>
        <taxon>Gigasporaceae</taxon>
        <taxon>Gigaspora</taxon>
    </lineage>
</organism>
<evidence type="ECO:0000256" key="5">
    <source>
        <dbReference type="ARBA" id="ARBA00023242"/>
    </source>
</evidence>
<reference evidence="7 8" key="1">
    <citation type="submission" date="2021-06" db="EMBL/GenBank/DDBJ databases">
        <authorList>
            <person name="Kallberg Y."/>
            <person name="Tangrot J."/>
            <person name="Rosling A."/>
        </authorList>
    </citation>
    <scope>NUCLEOTIDE SEQUENCE [LARGE SCALE GENOMIC DNA]</scope>
    <source>
        <strain evidence="7 8">120-4 pot B 10/14</strain>
    </source>
</reference>